<dbReference type="InterPro" id="IPR001796">
    <property type="entry name" value="DHFR_dom"/>
</dbReference>
<dbReference type="EMBL" id="BOMI01000007">
    <property type="protein sequence ID" value="GID71875.1"/>
    <property type="molecule type" value="Genomic_DNA"/>
</dbReference>
<dbReference type="PANTHER" id="PTHR48069:SF3">
    <property type="entry name" value="DIHYDROFOLATE REDUCTASE"/>
    <property type="match status" value="1"/>
</dbReference>
<organism evidence="9 10">
    <name type="scientific">Paractinoplanes deccanensis</name>
    <dbReference type="NCBI Taxonomy" id="113561"/>
    <lineage>
        <taxon>Bacteria</taxon>
        <taxon>Bacillati</taxon>
        <taxon>Actinomycetota</taxon>
        <taxon>Actinomycetes</taxon>
        <taxon>Micromonosporales</taxon>
        <taxon>Micromonosporaceae</taxon>
        <taxon>Paractinoplanes</taxon>
    </lineage>
</organism>
<keyword evidence="6 7" id="KW-0560">Oxidoreductase</keyword>
<reference evidence="9 10" key="1">
    <citation type="submission" date="2021-01" db="EMBL/GenBank/DDBJ databases">
        <title>Whole genome shotgun sequence of Actinoplanes deccanensis NBRC 13994.</title>
        <authorList>
            <person name="Komaki H."/>
            <person name="Tamura T."/>
        </authorList>
    </citation>
    <scope>NUCLEOTIDE SEQUENCE [LARGE SCALE GENOMIC DNA]</scope>
    <source>
        <strain evidence="9 10">NBRC 13994</strain>
    </source>
</reference>
<evidence type="ECO:0000256" key="4">
    <source>
        <dbReference type="ARBA" id="ARBA00022563"/>
    </source>
</evidence>
<comment type="similarity">
    <text evidence="2 7">Belongs to the dihydrofolate reductase family.</text>
</comment>
<name>A0ABQ3XVV4_9ACTN</name>
<sequence>MTVHMIWAEAHGRVVGVKGTIPWRLPEDQRTFRERTTGATVVMGRATWDSLPARFRPLPGRHNVVLTRDPAWSAEGAEVVHSVSDVDLSGDVWVIGGQAVYEAFLPVADHILRTRVDLAVDGDTYAPDLGDGWVVTSSSDWQTSESGLRYVVEELVRSGQAADLGTRRGGAAANLPADADRLEP</sequence>
<dbReference type="EC" id="1.5.1.3" evidence="3 7"/>
<dbReference type="PRINTS" id="PR00070">
    <property type="entry name" value="DHFR"/>
</dbReference>
<dbReference type="Pfam" id="PF00186">
    <property type="entry name" value="DHFR_1"/>
    <property type="match status" value="1"/>
</dbReference>
<accession>A0ABQ3XVV4</accession>
<evidence type="ECO:0000256" key="1">
    <source>
        <dbReference type="ARBA" id="ARBA00004903"/>
    </source>
</evidence>
<dbReference type="InterPro" id="IPR012259">
    <property type="entry name" value="DHFR"/>
</dbReference>
<evidence type="ECO:0000313" key="10">
    <source>
        <dbReference type="Proteomes" id="UP000609879"/>
    </source>
</evidence>
<comment type="function">
    <text evidence="7">Key enzyme in folate metabolism. Catalyzes an essential reaction for de novo glycine and purine synthesis, and for DNA precursor synthesis.</text>
</comment>
<evidence type="ECO:0000256" key="5">
    <source>
        <dbReference type="ARBA" id="ARBA00022857"/>
    </source>
</evidence>
<comment type="pathway">
    <text evidence="1 7">Cofactor biosynthesis; tetrahydrofolate biosynthesis; 5,6,7,8-tetrahydrofolate from 7,8-dihydrofolate: step 1/1.</text>
</comment>
<dbReference type="PIRSF" id="PIRSF000194">
    <property type="entry name" value="DHFR"/>
    <property type="match status" value="1"/>
</dbReference>
<proteinExistence type="inferred from homology"/>
<evidence type="ECO:0000256" key="3">
    <source>
        <dbReference type="ARBA" id="ARBA00012856"/>
    </source>
</evidence>
<dbReference type="CDD" id="cd00209">
    <property type="entry name" value="DHFR"/>
    <property type="match status" value="1"/>
</dbReference>
<evidence type="ECO:0000256" key="2">
    <source>
        <dbReference type="ARBA" id="ARBA00009539"/>
    </source>
</evidence>
<evidence type="ECO:0000256" key="6">
    <source>
        <dbReference type="ARBA" id="ARBA00023002"/>
    </source>
</evidence>
<evidence type="ECO:0000259" key="8">
    <source>
        <dbReference type="PROSITE" id="PS51330"/>
    </source>
</evidence>
<comment type="caution">
    <text evidence="9">The sequence shown here is derived from an EMBL/GenBank/DDBJ whole genome shotgun (WGS) entry which is preliminary data.</text>
</comment>
<dbReference type="SUPFAM" id="SSF53597">
    <property type="entry name" value="Dihydrofolate reductase-like"/>
    <property type="match status" value="1"/>
</dbReference>
<dbReference type="PROSITE" id="PS51330">
    <property type="entry name" value="DHFR_2"/>
    <property type="match status" value="1"/>
</dbReference>
<dbReference type="InterPro" id="IPR024072">
    <property type="entry name" value="DHFR-like_dom_sf"/>
</dbReference>
<dbReference type="Proteomes" id="UP000609879">
    <property type="component" value="Unassembled WGS sequence"/>
</dbReference>
<evidence type="ECO:0000313" key="9">
    <source>
        <dbReference type="EMBL" id="GID71875.1"/>
    </source>
</evidence>
<keyword evidence="10" id="KW-1185">Reference proteome</keyword>
<evidence type="ECO:0000256" key="7">
    <source>
        <dbReference type="PIRNR" id="PIRNR000194"/>
    </source>
</evidence>
<comment type="catalytic activity">
    <reaction evidence="7">
        <text>(6S)-5,6,7,8-tetrahydrofolate + NADP(+) = 7,8-dihydrofolate + NADPH + H(+)</text>
        <dbReference type="Rhea" id="RHEA:15009"/>
        <dbReference type="ChEBI" id="CHEBI:15378"/>
        <dbReference type="ChEBI" id="CHEBI:57451"/>
        <dbReference type="ChEBI" id="CHEBI:57453"/>
        <dbReference type="ChEBI" id="CHEBI:57783"/>
        <dbReference type="ChEBI" id="CHEBI:58349"/>
        <dbReference type="EC" id="1.5.1.3"/>
    </reaction>
</comment>
<protein>
    <recommendedName>
        <fullName evidence="3 7">Dihydrofolate reductase</fullName>
        <ecNumber evidence="3 7">1.5.1.3</ecNumber>
    </recommendedName>
</protein>
<dbReference type="PANTHER" id="PTHR48069">
    <property type="entry name" value="DIHYDROFOLATE REDUCTASE"/>
    <property type="match status" value="1"/>
</dbReference>
<keyword evidence="4 7" id="KW-0554">One-carbon metabolism</keyword>
<gene>
    <name evidence="9" type="ORF">Ade02nite_05160</name>
</gene>
<keyword evidence="5 7" id="KW-0521">NADP</keyword>
<dbReference type="Gene3D" id="3.40.430.10">
    <property type="entry name" value="Dihydrofolate Reductase, subunit A"/>
    <property type="match status" value="1"/>
</dbReference>
<feature type="domain" description="DHFR" evidence="8">
    <location>
        <begin position="2"/>
        <end position="157"/>
    </location>
</feature>